<dbReference type="Gene3D" id="2.60.40.1080">
    <property type="match status" value="1"/>
</dbReference>
<evidence type="ECO:0000256" key="1">
    <source>
        <dbReference type="SAM" id="SignalP"/>
    </source>
</evidence>
<feature type="domain" description="Secretion system C-terminal sorting" evidence="3">
    <location>
        <begin position="745"/>
        <end position="819"/>
    </location>
</feature>
<feature type="chain" id="PRO_5031330317" evidence="1">
    <location>
        <begin position="21"/>
        <end position="823"/>
    </location>
</feature>
<sequence length="823" mass="91014">MKTFRSFILWLTALQAIAFSADWQVQSTTIVGPGVVHKHYVDAEMPWNMNVLEVDLTNPYLSVETVKAGDAVVGRETTSSMAARSSRKEHRVVGAVNADFYAEGGVPIGAQIVRGELLKGPYHYSTIGFDVNNKPMIAILDFSGSVHANEHSIAISGVNKSRDTDQLILYNRYFGSTTGTNQWGKELLIAPLEGWTVNDTLRYVVEKIENNTGSMAIPKGKAVLSAHGASISFFDTYVRSGDTLRLALSLKPAPDKLKELVGGFPRIVKNGKNYALKGYQEEGGSSSFATAYHPRTSAGFNEDSTKLFLFVMDGRQDQLSRGMSLPELADFMIAQGVTEGINLDGGGSSTMVVAAEIKNSPSDGSERAVANALLIISSAPQGPLRYLQIEPDSYTLFRGEKRRFSASGWDSLYNPVQLSTDTLLYYVDSTLGTIDTQGYFTATANGGDGFIYALYGELKDSAHVHIRGLSHIELVPRNAVIDTLSTIRFTVNALDELSQPISLPGDSYTWSLSDSTIGTIDRSGLFKAFREGRVKVFVEYAQLKDSAEVQVEVKKGKTVLDSMESLQGWLLSGEQIDTALTRLSVSDSISTLGQRSLRIDYHFTRLSSEYSYVHLDTDIPVEGVPEYIDVDVKSDGFKHKLYMVVSDENGEYFKSSASGYADNSISWDTLTARTRSFRPLEEGEFHYPIRIKSIWIRLGTDVSYGEQSSGTIFLDNLRVRYPEITALSSPAPQLPAGQSRLFPNYPNPFNPQTTIVFYVASNGAVRLDIYDVLGRRVKTLLNKELKRGRYEIRWDAAGRASGVYICRLQTEKETRLRKMLLIH</sequence>
<dbReference type="NCBIfam" id="TIGR04183">
    <property type="entry name" value="Por_Secre_tail"/>
    <property type="match status" value="1"/>
</dbReference>
<dbReference type="InterPro" id="IPR026444">
    <property type="entry name" value="Secre_tail"/>
</dbReference>
<dbReference type="InterPro" id="IPR018711">
    <property type="entry name" value="NAGPA"/>
</dbReference>
<dbReference type="Pfam" id="PF18962">
    <property type="entry name" value="Por_Secre_tail"/>
    <property type="match status" value="1"/>
</dbReference>
<reference evidence="4" key="1">
    <citation type="journal article" date="2020" name="mSystems">
        <title>Genome- and Community-Level Interaction Insights into Carbon Utilization and Element Cycling Functions of Hydrothermarchaeota in Hydrothermal Sediment.</title>
        <authorList>
            <person name="Zhou Z."/>
            <person name="Liu Y."/>
            <person name="Xu W."/>
            <person name="Pan J."/>
            <person name="Luo Z.H."/>
            <person name="Li M."/>
        </authorList>
    </citation>
    <scope>NUCLEOTIDE SEQUENCE [LARGE SCALE GENOMIC DNA]</scope>
    <source>
        <strain evidence="4">HyVt-577</strain>
    </source>
</reference>
<name>A0A7V4WV99_CALAY</name>
<dbReference type="Proteomes" id="UP000885779">
    <property type="component" value="Unassembled WGS sequence"/>
</dbReference>
<dbReference type="InterPro" id="IPR008964">
    <property type="entry name" value="Invasin/intimin_cell_adhesion"/>
</dbReference>
<dbReference type="PANTHER" id="PTHR40446:SF2">
    <property type="entry name" value="N-ACETYLGLUCOSAMINE-1-PHOSPHODIESTER ALPHA-N-ACETYLGLUCOSAMINIDASE"/>
    <property type="match status" value="1"/>
</dbReference>
<gene>
    <name evidence="4" type="ORF">ENK44_08285</name>
</gene>
<dbReference type="Pfam" id="PF09992">
    <property type="entry name" value="NAGPA"/>
    <property type="match status" value="1"/>
</dbReference>
<protein>
    <submittedName>
        <fullName evidence="4">T9SS type A sorting domain-containing protein</fullName>
    </submittedName>
</protein>
<dbReference type="PANTHER" id="PTHR40446">
    <property type="entry name" value="N-ACETYLGLUCOSAMINE-1-PHOSPHODIESTER ALPHA-N-ACETYLGLUCOSAMINIDASE"/>
    <property type="match status" value="1"/>
</dbReference>
<dbReference type="Gene3D" id="2.60.40.4070">
    <property type="match status" value="1"/>
</dbReference>
<keyword evidence="1" id="KW-0732">Signal</keyword>
<feature type="domain" description="Phosphodiester glycosidase" evidence="2">
    <location>
        <begin position="207"/>
        <end position="375"/>
    </location>
</feature>
<proteinExistence type="predicted"/>
<comment type="caution">
    <text evidence="4">The sequence shown here is derived from an EMBL/GenBank/DDBJ whole genome shotgun (WGS) entry which is preliminary data.</text>
</comment>
<evidence type="ECO:0000259" key="3">
    <source>
        <dbReference type="Pfam" id="PF18962"/>
    </source>
</evidence>
<evidence type="ECO:0000259" key="2">
    <source>
        <dbReference type="Pfam" id="PF09992"/>
    </source>
</evidence>
<accession>A0A7V4WV99</accession>
<dbReference type="SUPFAM" id="SSF49373">
    <property type="entry name" value="Invasin/intimin cell-adhesion fragments"/>
    <property type="match status" value="1"/>
</dbReference>
<evidence type="ECO:0000313" key="4">
    <source>
        <dbReference type="EMBL" id="HGY55683.1"/>
    </source>
</evidence>
<organism evidence="4">
    <name type="scientific">Caldithrix abyssi</name>
    <dbReference type="NCBI Taxonomy" id="187145"/>
    <lineage>
        <taxon>Bacteria</taxon>
        <taxon>Pseudomonadati</taxon>
        <taxon>Calditrichota</taxon>
        <taxon>Calditrichia</taxon>
        <taxon>Calditrichales</taxon>
        <taxon>Calditrichaceae</taxon>
        <taxon>Caldithrix</taxon>
    </lineage>
</organism>
<feature type="signal peptide" evidence="1">
    <location>
        <begin position="1"/>
        <end position="20"/>
    </location>
</feature>
<dbReference type="AlphaFoldDB" id="A0A7V4WV99"/>
<dbReference type="EMBL" id="DRQG01000078">
    <property type="protein sequence ID" value="HGY55683.1"/>
    <property type="molecule type" value="Genomic_DNA"/>
</dbReference>